<dbReference type="RefSeq" id="WP_138346776.1">
    <property type="nucleotide sequence ID" value="NZ_SROY01000001.1"/>
</dbReference>
<organism evidence="5 6">
    <name type="scientific">Thermomonas fusca</name>
    <dbReference type="NCBI Taxonomy" id="215690"/>
    <lineage>
        <taxon>Bacteria</taxon>
        <taxon>Pseudomonadati</taxon>
        <taxon>Pseudomonadota</taxon>
        <taxon>Gammaproteobacteria</taxon>
        <taxon>Lysobacterales</taxon>
        <taxon>Lysobacteraceae</taxon>
        <taxon>Thermomonas</taxon>
    </lineage>
</organism>
<evidence type="ECO:0000259" key="4">
    <source>
        <dbReference type="Pfam" id="PF07804"/>
    </source>
</evidence>
<dbReference type="GO" id="GO:0005829">
    <property type="term" value="C:cytosol"/>
    <property type="evidence" value="ECO:0007669"/>
    <property type="project" value="TreeGrafter"/>
</dbReference>
<protein>
    <submittedName>
        <fullName evidence="5">Type II toxin-antitoxin system HipA family toxin YjjJ</fullName>
    </submittedName>
</protein>
<dbReference type="InterPro" id="IPR052028">
    <property type="entry name" value="HipA_Ser/Thr_kinase"/>
</dbReference>
<comment type="similarity">
    <text evidence="1">Belongs to the HipA Ser/Thr kinase family.</text>
</comment>
<dbReference type="AlphaFoldDB" id="A0A5R9PGI5"/>
<reference evidence="5 6" key="1">
    <citation type="submission" date="2019-04" db="EMBL/GenBank/DDBJ databases">
        <authorList>
            <person name="Grouzdev D.S."/>
            <person name="Nazina T.N."/>
        </authorList>
    </citation>
    <scope>NUCLEOTIDE SEQUENCE [LARGE SCALE GENOMIC DNA]</scope>
    <source>
        <strain evidence="5 6">SHC 3-19</strain>
    </source>
</reference>
<dbReference type="STRING" id="1123377.GCA_000423885_00797"/>
<dbReference type="GO" id="GO:0004674">
    <property type="term" value="F:protein serine/threonine kinase activity"/>
    <property type="evidence" value="ECO:0007669"/>
    <property type="project" value="TreeGrafter"/>
</dbReference>
<gene>
    <name evidence="5" type="primary">yjjJ</name>
    <name evidence="5" type="ORF">E5S66_01080</name>
</gene>
<accession>A0A5R9PGI5</accession>
<keyword evidence="6" id="KW-1185">Reference proteome</keyword>
<evidence type="ECO:0000313" key="5">
    <source>
        <dbReference type="EMBL" id="TLX22654.1"/>
    </source>
</evidence>
<dbReference type="PANTHER" id="PTHR37419:SF8">
    <property type="entry name" value="TOXIN YJJJ"/>
    <property type="match status" value="1"/>
</dbReference>
<dbReference type="EMBL" id="SROY01000001">
    <property type="protein sequence ID" value="TLX22654.1"/>
    <property type="molecule type" value="Genomic_DNA"/>
</dbReference>
<dbReference type="NCBIfam" id="NF007297">
    <property type="entry name" value="PRK09775.1"/>
    <property type="match status" value="1"/>
</dbReference>
<evidence type="ECO:0000256" key="2">
    <source>
        <dbReference type="ARBA" id="ARBA00022679"/>
    </source>
</evidence>
<proteinExistence type="inferred from homology"/>
<evidence type="ECO:0000256" key="1">
    <source>
        <dbReference type="ARBA" id="ARBA00010164"/>
    </source>
</evidence>
<evidence type="ECO:0000313" key="6">
    <source>
        <dbReference type="Proteomes" id="UP000308508"/>
    </source>
</evidence>
<dbReference type="Pfam" id="PF07804">
    <property type="entry name" value="HipA_C"/>
    <property type="match status" value="1"/>
</dbReference>
<dbReference type="Proteomes" id="UP000308508">
    <property type="component" value="Unassembled WGS sequence"/>
</dbReference>
<comment type="caution">
    <text evidence="5">The sequence shown here is derived from an EMBL/GenBank/DDBJ whole genome shotgun (WGS) entry which is preliminary data.</text>
</comment>
<sequence length="452" mass="48987">MADARQAALETLLRRDGPLPAATLAQALGVSQPTISRLLGSAGERIVRIGRARASRYALAREIARAGLRWPLHRIRPDGQPETLGELRALHGDGFHFAPARPLHGFADGLFPGLPWFLDDQRPQGFLGRAFARRVAIDIGAPDDLARWRADDVVLALLRHGDDAPGDLVLGDAALLRALRATLATEAIAMSERPARYPALAEAALSGQDVGSSAGGEQPKFTALLRGDAGHRAVIVKFSERRGTPAAQRWADLLRCEHLAGEVLRAHAIPAAESELLEADGRVFLQSTRFDRTPALGRHGLVSLAALDAAHYGHGRIDWWRFAPQLQRDGWLDANDARRLALLGWFGSLIGNSDMHLGNASLLLADTRPLTLAPSYDMLPMALRPAASGEVVARVLDLPLPVPEQQTPWREAAQMALVFWQRAAADAGLSGEIRHIAETQARRLEAARARFG</sequence>
<keyword evidence="2" id="KW-0808">Transferase</keyword>
<feature type="domain" description="HipA-like C-terminal" evidence="4">
    <location>
        <begin position="212"/>
        <end position="445"/>
    </location>
</feature>
<keyword evidence="3" id="KW-0418">Kinase</keyword>
<name>A0A5R9PGI5_9GAMM</name>
<evidence type="ECO:0000256" key="3">
    <source>
        <dbReference type="ARBA" id="ARBA00022777"/>
    </source>
</evidence>
<dbReference type="InterPro" id="IPR012893">
    <property type="entry name" value="HipA-like_C"/>
</dbReference>
<dbReference type="PANTHER" id="PTHR37419">
    <property type="entry name" value="SERINE/THREONINE-PROTEIN KINASE TOXIN HIPA"/>
    <property type="match status" value="1"/>
</dbReference>